<dbReference type="EMBL" id="CACRXK020013274">
    <property type="protein sequence ID" value="CAB4024863.1"/>
    <property type="molecule type" value="Genomic_DNA"/>
</dbReference>
<gene>
    <name evidence="1" type="ORF">PACLA_8A003765</name>
</gene>
<proteinExistence type="predicted"/>
<comment type="caution">
    <text evidence="1">The sequence shown here is derived from an EMBL/GenBank/DDBJ whole genome shotgun (WGS) entry which is preliminary data.</text>
</comment>
<dbReference type="OrthoDB" id="447743at2759"/>
<sequence length="195" mass="22465">MKMKGFYVANIMLFWLIMGQLWTIKATICEYCGKDFKSLGRHIWRCKSRVGHPSHAGNERQSNNERSSNTERTDHQVNINADGELVGECAKFRCYCGRMFLSYRSLTLHRRSCYIGNSSGNLSDLFVEVNNPNLNVAGEVLSEMPSAIFPSQKPSLLVGVKLRRSKSEWDRANEYFRMQIDTSRELRNLNMEIVI</sequence>
<dbReference type="AlphaFoldDB" id="A0A6S7K9M9"/>
<evidence type="ECO:0000313" key="1">
    <source>
        <dbReference type="EMBL" id="CAB4024863.1"/>
    </source>
</evidence>
<accession>A0A6S7K9M9</accession>
<dbReference type="Proteomes" id="UP001152795">
    <property type="component" value="Unassembled WGS sequence"/>
</dbReference>
<name>A0A6S7K9M9_PARCT</name>
<evidence type="ECO:0000313" key="2">
    <source>
        <dbReference type="Proteomes" id="UP001152795"/>
    </source>
</evidence>
<protein>
    <submittedName>
        <fullName evidence="1">Uncharacterized protein</fullName>
    </submittedName>
</protein>
<keyword evidence="2" id="KW-1185">Reference proteome</keyword>
<organism evidence="1 2">
    <name type="scientific">Paramuricea clavata</name>
    <name type="common">Red gorgonian</name>
    <name type="synonym">Violescent sea-whip</name>
    <dbReference type="NCBI Taxonomy" id="317549"/>
    <lineage>
        <taxon>Eukaryota</taxon>
        <taxon>Metazoa</taxon>
        <taxon>Cnidaria</taxon>
        <taxon>Anthozoa</taxon>
        <taxon>Octocorallia</taxon>
        <taxon>Malacalcyonacea</taxon>
        <taxon>Plexauridae</taxon>
        <taxon>Paramuricea</taxon>
    </lineage>
</organism>
<reference evidence="1" key="1">
    <citation type="submission" date="2020-04" db="EMBL/GenBank/DDBJ databases">
        <authorList>
            <person name="Alioto T."/>
            <person name="Alioto T."/>
            <person name="Gomez Garrido J."/>
        </authorList>
    </citation>
    <scope>NUCLEOTIDE SEQUENCE</scope>
    <source>
        <strain evidence="1">A484AB</strain>
    </source>
</reference>